<name>A0AA96ZS85_9EURY</name>
<feature type="transmembrane region" description="Helical" evidence="2">
    <location>
        <begin position="360"/>
        <end position="380"/>
    </location>
</feature>
<dbReference type="InterPro" id="IPR056569">
    <property type="entry name" value="ArlJ-like"/>
</dbReference>
<evidence type="ECO:0008006" key="5">
    <source>
        <dbReference type="Google" id="ProtNLM"/>
    </source>
</evidence>
<evidence type="ECO:0000313" key="3">
    <source>
        <dbReference type="EMBL" id="WNY23149.1"/>
    </source>
</evidence>
<organism evidence="3 4">
    <name type="scientific">Methanimicrococcus hongohii</name>
    <dbReference type="NCBI Taxonomy" id="3028295"/>
    <lineage>
        <taxon>Archaea</taxon>
        <taxon>Methanobacteriati</taxon>
        <taxon>Methanobacteriota</taxon>
        <taxon>Stenosarchaea group</taxon>
        <taxon>Methanomicrobia</taxon>
        <taxon>Methanosarcinales</taxon>
        <taxon>Methanosarcinaceae</taxon>
        <taxon>Methanimicrococcus</taxon>
    </lineage>
</organism>
<dbReference type="PANTHER" id="PTHR35402">
    <property type="entry name" value="INTEGRAL MEMBRANE PROTEIN-RELATED"/>
    <property type="match status" value="1"/>
</dbReference>
<keyword evidence="2" id="KW-0812">Transmembrane</keyword>
<keyword evidence="4" id="KW-1185">Reference proteome</keyword>
<keyword evidence="2" id="KW-1133">Transmembrane helix</keyword>
<dbReference type="EMBL" id="CP131059">
    <property type="protein sequence ID" value="WNY23149.1"/>
    <property type="molecule type" value="Genomic_DNA"/>
</dbReference>
<gene>
    <name evidence="3" type="ORF">MmiHf6_04530</name>
</gene>
<reference evidence="3 4" key="1">
    <citation type="submission" date="2023-07" db="EMBL/GenBank/DDBJ databases">
        <title>Closed genoem sequence of Methanomicrococcus sp. Hf6.</title>
        <authorList>
            <person name="Poehlein A."/>
            <person name="Protasov E."/>
            <person name="Platt K."/>
            <person name="Reeh H."/>
            <person name="Daniel R."/>
            <person name="Brune A."/>
        </authorList>
    </citation>
    <scope>NUCLEOTIDE SEQUENCE [LARGE SCALE GENOMIC DNA]</scope>
    <source>
        <strain evidence="3 4">Hf6</strain>
    </source>
</reference>
<evidence type="ECO:0000256" key="2">
    <source>
        <dbReference type="SAM" id="Phobius"/>
    </source>
</evidence>
<feature type="transmembrane region" description="Helical" evidence="2">
    <location>
        <begin position="331"/>
        <end position="348"/>
    </location>
</feature>
<feature type="transmembrane region" description="Helical" evidence="2">
    <location>
        <begin position="287"/>
        <end position="311"/>
    </location>
</feature>
<protein>
    <recommendedName>
        <fullName evidence="5">Type II secretion system protein GspF domain-containing protein</fullName>
    </recommendedName>
</protein>
<feature type="region of interest" description="Disordered" evidence="1">
    <location>
        <begin position="162"/>
        <end position="205"/>
    </location>
</feature>
<dbReference type="Proteomes" id="UP001302978">
    <property type="component" value="Chromosome"/>
</dbReference>
<feature type="transmembrane region" description="Helical" evidence="2">
    <location>
        <begin position="49"/>
        <end position="68"/>
    </location>
</feature>
<evidence type="ECO:0000256" key="1">
    <source>
        <dbReference type="SAM" id="MobiDB-lite"/>
    </source>
</evidence>
<feature type="compositionally biased region" description="Basic and acidic residues" evidence="1">
    <location>
        <begin position="178"/>
        <end position="195"/>
    </location>
</feature>
<accession>A0AA96ZS85</accession>
<keyword evidence="2" id="KW-0472">Membrane</keyword>
<evidence type="ECO:0000313" key="4">
    <source>
        <dbReference type="Proteomes" id="UP001302978"/>
    </source>
</evidence>
<dbReference type="AlphaFoldDB" id="A0AA96ZS85"/>
<dbReference type="KEGG" id="mehf:MmiHf6_04530"/>
<dbReference type="PANTHER" id="PTHR35402:SF1">
    <property type="entry name" value="TYPE II SECRETION SYSTEM PROTEIN GSPF DOMAIN-CONTAINING PROTEIN"/>
    <property type="match status" value="1"/>
</dbReference>
<sequence>MGSCDKMTQEIKADDDIIISKKIKRREDYGFYFDFLKNPILFFEQKPSLSFLPGAVAAFMTFISLLNLRNSNFIADLNSVSSSFVSEFQLFQSFILSLQSVETILILTALSFFLPYIYFEEKHQKRIETAEEKLPGFLHGLSDLIAGGLTLQEALTEISKDSNQKVKQKINQNQENQKNNEKLNKKQNQRTDQKQNQKTNQKKNRTNSFFENEIHLIGLKMKSGIPFDVCLDNFGKRYDSKLIQRAASVISAAEKSGGLMHLSIDAAVFDIQENVNLKKERDSKQSVYGVVLFISFLLFIGIAILLILQFGSMNALTNQASSFESDYESAVLIYRMLLIQGFFAGLMIGKLKKGNIAAGLKYSFAMMILVWISFTAGGVFPAA</sequence>
<proteinExistence type="predicted"/>
<feature type="transmembrane region" description="Helical" evidence="2">
    <location>
        <begin position="88"/>
        <end position="119"/>
    </location>
</feature>